<evidence type="ECO:0000256" key="2">
    <source>
        <dbReference type="ARBA" id="ARBA00022448"/>
    </source>
</evidence>
<dbReference type="PROSITE" id="PS50928">
    <property type="entry name" value="ABC_TM1"/>
    <property type="match status" value="1"/>
</dbReference>
<evidence type="ECO:0000256" key="1">
    <source>
        <dbReference type="ARBA" id="ARBA00004651"/>
    </source>
</evidence>
<evidence type="ECO:0000256" key="4">
    <source>
        <dbReference type="ARBA" id="ARBA00022692"/>
    </source>
</evidence>
<feature type="transmembrane region" description="Helical" evidence="7">
    <location>
        <begin position="322"/>
        <end position="347"/>
    </location>
</feature>
<comment type="subcellular location">
    <subcellularLocation>
        <location evidence="1">Cell membrane</location>
        <topology evidence="1">Multi-pass membrane protein</topology>
    </subcellularLocation>
</comment>
<accession>A0ABV7L530</accession>
<keyword evidence="3" id="KW-1003">Cell membrane</keyword>
<dbReference type="Proteomes" id="UP001595528">
    <property type="component" value="Unassembled WGS sequence"/>
</dbReference>
<evidence type="ECO:0000256" key="7">
    <source>
        <dbReference type="SAM" id="Phobius"/>
    </source>
</evidence>
<keyword evidence="2" id="KW-0813">Transport</keyword>
<feature type="transmembrane region" description="Helical" evidence="7">
    <location>
        <begin position="498"/>
        <end position="518"/>
    </location>
</feature>
<feature type="transmembrane region" description="Helical" evidence="7">
    <location>
        <begin position="445"/>
        <end position="464"/>
    </location>
</feature>
<dbReference type="SUPFAM" id="SSF161098">
    <property type="entry name" value="MetI-like"/>
    <property type="match status" value="2"/>
</dbReference>
<feature type="domain" description="ABC transmembrane type-1" evidence="8">
    <location>
        <begin position="376"/>
        <end position="565"/>
    </location>
</feature>
<feature type="transmembrane region" description="Helical" evidence="7">
    <location>
        <begin position="21"/>
        <end position="46"/>
    </location>
</feature>
<feature type="transmembrane region" description="Helical" evidence="7">
    <location>
        <begin position="117"/>
        <end position="138"/>
    </location>
</feature>
<feature type="transmembrane region" description="Helical" evidence="7">
    <location>
        <begin position="546"/>
        <end position="568"/>
    </location>
</feature>
<comment type="caution">
    <text evidence="9">The sequence shown here is derived from an EMBL/GenBank/DDBJ whole genome shotgun (WGS) entry which is preliminary data.</text>
</comment>
<dbReference type="Gene3D" id="1.10.3720.10">
    <property type="entry name" value="MetI-like"/>
    <property type="match status" value="2"/>
</dbReference>
<name>A0ABV7L530_9PROT</name>
<keyword evidence="6 7" id="KW-0472">Membrane</keyword>
<protein>
    <submittedName>
        <fullName evidence="9">ABC transporter permease</fullName>
    </submittedName>
</protein>
<dbReference type="InterPro" id="IPR000515">
    <property type="entry name" value="MetI-like"/>
</dbReference>
<dbReference type="RefSeq" id="WP_379904304.1">
    <property type="nucleotide sequence ID" value="NZ_JBHRTR010000034.1"/>
</dbReference>
<evidence type="ECO:0000256" key="5">
    <source>
        <dbReference type="ARBA" id="ARBA00022989"/>
    </source>
</evidence>
<reference evidence="10" key="1">
    <citation type="journal article" date="2019" name="Int. J. Syst. Evol. Microbiol.">
        <title>The Global Catalogue of Microorganisms (GCM) 10K type strain sequencing project: providing services to taxonomists for standard genome sequencing and annotation.</title>
        <authorList>
            <consortium name="The Broad Institute Genomics Platform"/>
            <consortium name="The Broad Institute Genome Sequencing Center for Infectious Disease"/>
            <person name="Wu L."/>
            <person name="Ma J."/>
        </authorList>
    </citation>
    <scope>NUCLEOTIDE SEQUENCE [LARGE SCALE GENOMIC DNA]</scope>
    <source>
        <strain evidence="10">KCTC 42964</strain>
    </source>
</reference>
<proteinExistence type="predicted"/>
<feature type="transmembrane region" description="Helical" evidence="7">
    <location>
        <begin position="228"/>
        <end position="248"/>
    </location>
</feature>
<keyword evidence="5 7" id="KW-1133">Transmembrane helix</keyword>
<organism evidence="9 10">
    <name type="scientific">Marinibaculum pumilum</name>
    <dbReference type="NCBI Taxonomy" id="1766165"/>
    <lineage>
        <taxon>Bacteria</taxon>
        <taxon>Pseudomonadati</taxon>
        <taxon>Pseudomonadota</taxon>
        <taxon>Alphaproteobacteria</taxon>
        <taxon>Rhodospirillales</taxon>
        <taxon>Rhodospirillaceae</taxon>
        <taxon>Marinibaculum</taxon>
    </lineage>
</organism>
<feature type="transmembrane region" description="Helical" evidence="7">
    <location>
        <begin position="84"/>
        <end position="105"/>
    </location>
</feature>
<sequence length="587" mass="61364">MKTAGRRRPAGPALHAALRAAPLVTAALLTLPVAVGTAGIVLPFGWLDLLTGSAGRLDWSRPFGQAVAEFLAAPGIWTSLRVSLTSALAATLISLLLVLGLTAAAQGSRLFALLSHAISPLLAVPHAAMAAGLAFLVAPSGWLFRLASPWATGLERPPDLLILHDPAGLALTAGLVVKEVPFLFLMTLAALPQTDAARRTLLGRSLGYGRIAAWCAGVAPQLLRQLRLPVLAVLAYGLSTVDMAVILGPTTPPPLAVRCLLWLTDPDLTMRATAAVGAIVLLAATAAGAAMLWLLALLARMAWRWWIWQGLRLRRDAPLRRLAVAAAVLVSLLGGGAMLVLLIWSVAGPWRFPEPLPDSFTLTRFAAHLPQIHEAVLTTLGLALATSGLALLLTVGCLENEARGGGARRPGRALWLLYLPLILPQMSFLFGLQAVAAALGLVPGLLAVAWAQLLFVLPYTYLSLADPWHAWDRRFGLVARGLGAGPVRVLLAVKLPMLLAPLLTAAAVGIAVSTALYLPTALLGAGRVSTLTTEAVTLASGQDRRLLAVFAVLQAVVPFLAFGLARLLPAALHPAGRRSAAPPGGSQ</sequence>
<dbReference type="PANTHER" id="PTHR30183">
    <property type="entry name" value="MOLYBDENUM TRANSPORT SYSTEM PERMEASE PROTEIN MODB"/>
    <property type="match status" value="1"/>
</dbReference>
<dbReference type="EMBL" id="JBHRTR010000034">
    <property type="protein sequence ID" value="MFC3229780.1"/>
    <property type="molecule type" value="Genomic_DNA"/>
</dbReference>
<evidence type="ECO:0000313" key="10">
    <source>
        <dbReference type="Proteomes" id="UP001595528"/>
    </source>
</evidence>
<evidence type="ECO:0000256" key="6">
    <source>
        <dbReference type="ARBA" id="ARBA00023136"/>
    </source>
</evidence>
<keyword evidence="10" id="KW-1185">Reference proteome</keyword>
<feature type="transmembrane region" description="Helical" evidence="7">
    <location>
        <begin position="415"/>
        <end position="439"/>
    </location>
</feature>
<evidence type="ECO:0000313" key="9">
    <source>
        <dbReference type="EMBL" id="MFC3229780.1"/>
    </source>
</evidence>
<feature type="transmembrane region" description="Helical" evidence="7">
    <location>
        <begin position="375"/>
        <end position="395"/>
    </location>
</feature>
<feature type="transmembrane region" description="Helical" evidence="7">
    <location>
        <begin position="268"/>
        <end position="301"/>
    </location>
</feature>
<keyword evidence="4 7" id="KW-0812">Transmembrane</keyword>
<feature type="transmembrane region" description="Helical" evidence="7">
    <location>
        <begin position="167"/>
        <end position="191"/>
    </location>
</feature>
<dbReference type="PANTHER" id="PTHR30183:SF6">
    <property type="entry name" value="INNER MEMBRANE ABC TRANSPORTER PERMEASE PROTEIN YNJC"/>
    <property type="match status" value="1"/>
</dbReference>
<gene>
    <name evidence="9" type="ORF">ACFOGJ_21200</name>
</gene>
<evidence type="ECO:0000256" key="3">
    <source>
        <dbReference type="ARBA" id="ARBA00022475"/>
    </source>
</evidence>
<evidence type="ECO:0000259" key="8">
    <source>
        <dbReference type="PROSITE" id="PS50928"/>
    </source>
</evidence>
<dbReference type="InterPro" id="IPR035906">
    <property type="entry name" value="MetI-like_sf"/>
</dbReference>